<dbReference type="SUPFAM" id="SSF50998">
    <property type="entry name" value="Quinoprotein alcohol dehydrogenase-like"/>
    <property type="match status" value="1"/>
</dbReference>
<proteinExistence type="predicted"/>
<gene>
    <name evidence="3" type="ORF">KSX_29560</name>
</gene>
<keyword evidence="1" id="KW-0812">Transmembrane</keyword>
<accession>A0A8J3I2D8</accession>
<name>A0A8J3I2D8_9CHLR</name>
<feature type="domain" description="Pyrrolo-quinoline quinone repeat" evidence="2">
    <location>
        <begin position="419"/>
        <end position="479"/>
    </location>
</feature>
<dbReference type="RefSeq" id="WP_220194163.1">
    <property type="nucleotide sequence ID" value="NZ_BNJF01000001.1"/>
</dbReference>
<evidence type="ECO:0000313" key="4">
    <source>
        <dbReference type="Proteomes" id="UP000612362"/>
    </source>
</evidence>
<evidence type="ECO:0000259" key="2">
    <source>
        <dbReference type="Pfam" id="PF13360"/>
    </source>
</evidence>
<keyword evidence="4" id="KW-1185">Reference proteome</keyword>
<keyword evidence="1" id="KW-0472">Membrane</keyword>
<feature type="domain" description="Pyrrolo-quinoline quinone repeat" evidence="2">
    <location>
        <begin position="250"/>
        <end position="315"/>
    </location>
</feature>
<protein>
    <recommendedName>
        <fullName evidence="2">Pyrrolo-quinoline quinone repeat domain-containing protein</fullName>
    </recommendedName>
</protein>
<organism evidence="3 4">
    <name type="scientific">Ktedonospora formicarum</name>
    <dbReference type="NCBI Taxonomy" id="2778364"/>
    <lineage>
        <taxon>Bacteria</taxon>
        <taxon>Bacillati</taxon>
        <taxon>Chloroflexota</taxon>
        <taxon>Ktedonobacteria</taxon>
        <taxon>Ktedonobacterales</taxon>
        <taxon>Ktedonobacteraceae</taxon>
        <taxon>Ktedonospora</taxon>
    </lineage>
</organism>
<dbReference type="PANTHER" id="PTHR34512">
    <property type="entry name" value="CELL SURFACE PROTEIN"/>
    <property type="match status" value="1"/>
</dbReference>
<evidence type="ECO:0000313" key="3">
    <source>
        <dbReference type="EMBL" id="GHO44793.1"/>
    </source>
</evidence>
<dbReference type="InterPro" id="IPR011047">
    <property type="entry name" value="Quinoprotein_ADH-like_sf"/>
</dbReference>
<feature type="transmembrane region" description="Helical" evidence="1">
    <location>
        <begin position="98"/>
        <end position="122"/>
    </location>
</feature>
<dbReference type="EMBL" id="BNJF01000001">
    <property type="protein sequence ID" value="GHO44793.1"/>
    <property type="molecule type" value="Genomic_DNA"/>
</dbReference>
<feature type="domain" description="Pyrrolo-quinoline quinone repeat" evidence="2">
    <location>
        <begin position="146"/>
        <end position="249"/>
    </location>
</feature>
<keyword evidence="1" id="KW-1133">Transmembrane helix</keyword>
<reference evidence="3" key="1">
    <citation type="submission" date="2020-10" db="EMBL/GenBank/DDBJ databases">
        <title>Taxonomic study of unclassified bacteria belonging to the class Ktedonobacteria.</title>
        <authorList>
            <person name="Yabe S."/>
            <person name="Wang C.M."/>
            <person name="Zheng Y."/>
            <person name="Sakai Y."/>
            <person name="Cavaletti L."/>
            <person name="Monciardini P."/>
            <person name="Donadio S."/>
        </authorList>
    </citation>
    <scope>NUCLEOTIDE SEQUENCE</scope>
    <source>
        <strain evidence="3">SOSP1-1</strain>
    </source>
</reference>
<evidence type="ECO:0000256" key="1">
    <source>
        <dbReference type="SAM" id="Phobius"/>
    </source>
</evidence>
<dbReference type="InterPro" id="IPR002372">
    <property type="entry name" value="PQQ_rpt_dom"/>
</dbReference>
<dbReference type="Pfam" id="PF13360">
    <property type="entry name" value="PQQ_2"/>
    <property type="match status" value="4"/>
</dbReference>
<dbReference type="SMART" id="SM00564">
    <property type="entry name" value="PQQ"/>
    <property type="match status" value="6"/>
</dbReference>
<feature type="domain" description="Pyrrolo-quinoline quinone repeat" evidence="2">
    <location>
        <begin position="339"/>
        <end position="398"/>
    </location>
</feature>
<dbReference type="PANTHER" id="PTHR34512:SF30">
    <property type="entry name" value="OUTER MEMBRANE PROTEIN ASSEMBLY FACTOR BAMB"/>
    <property type="match status" value="1"/>
</dbReference>
<sequence length="497" mass="54192">MREYEVDRRQRLAYEETLYRYSTALERGDFDTIIAILHEAESDARLERLIIETHQEGYQQEEPGMIQDEQTILLLPDAPQEGPRRQPRPSIRKPRKRWLIALQGIAAALVVVTLIAGALFIFTSFHNATAGSTGAIAQTSDIVVTIDMKNLNKNAGEGTATAQDARTGKQLWSYTFGKDVDLNSKIGLVVQDHVVYIASNKQVIAFRAKDGKLLWKAALGSADQRIILGDNMPRLIVDQGRVYASGYSAGNLYTLDAKTGKVLWHYDADLPALLTESNGIAYVKDGDNSIKALDGKNGYTFWTYDVKSMSLSTIVANNVLYVQAAHSLKDNPKGMHKNEKLLMALNAATGKQLWSVTAPAYAPSDLVVAQGVVALFNGEAFCGYAASDGHKAWCTNGPTSDFSEKALASVDGMIYGLYSSQTNGQVLLAIDPRNGTQSWSVVPEQGALGVPQIIAYGDSLILPQNGVVLNRSNGEVRWHFSGDSKKHLIMVAAAGQI</sequence>
<dbReference type="Proteomes" id="UP000612362">
    <property type="component" value="Unassembled WGS sequence"/>
</dbReference>
<comment type="caution">
    <text evidence="3">The sequence shown here is derived from an EMBL/GenBank/DDBJ whole genome shotgun (WGS) entry which is preliminary data.</text>
</comment>
<dbReference type="Gene3D" id="2.130.10.10">
    <property type="entry name" value="YVTN repeat-like/Quinoprotein amine dehydrogenase"/>
    <property type="match status" value="2"/>
</dbReference>
<dbReference type="InterPro" id="IPR018391">
    <property type="entry name" value="PQQ_b-propeller_rpt"/>
</dbReference>
<dbReference type="AlphaFoldDB" id="A0A8J3I2D8"/>
<dbReference type="InterPro" id="IPR015943">
    <property type="entry name" value="WD40/YVTN_repeat-like_dom_sf"/>
</dbReference>